<dbReference type="GO" id="GO:0016020">
    <property type="term" value="C:membrane"/>
    <property type="evidence" value="ECO:0007669"/>
    <property type="project" value="UniProtKB-SubCell"/>
</dbReference>
<feature type="transmembrane region" description="Helical" evidence="5">
    <location>
        <begin position="70"/>
        <end position="91"/>
    </location>
</feature>
<evidence type="ECO:0000256" key="4">
    <source>
        <dbReference type="ARBA" id="ARBA00023136"/>
    </source>
</evidence>
<dbReference type="Pfam" id="PF07291">
    <property type="entry name" value="MauE"/>
    <property type="match status" value="1"/>
</dbReference>
<dbReference type="AlphaFoldDB" id="A0A401YJH5"/>
<evidence type="ECO:0000313" key="8">
    <source>
        <dbReference type="Proteomes" id="UP000286931"/>
    </source>
</evidence>
<keyword evidence="2 5" id="KW-0812">Transmembrane</keyword>
<comment type="subcellular location">
    <subcellularLocation>
        <location evidence="1">Membrane</location>
        <topology evidence="1">Multi-pass membrane protein</topology>
    </subcellularLocation>
</comment>
<name>A0A401YJH5_9ACTN</name>
<keyword evidence="4 5" id="KW-0472">Membrane</keyword>
<gene>
    <name evidence="7" type="ORF">EHYA_02425</name>
</gene>
<keyword evidence="8" id="KW-1185">Reference proteome</keyword>
<dbReference type="InterPro" id="IPR009908">
    <property type="entry name" value="Methylamine_util_MauE"/>
</dbReference>
<evidence type="ECO:0000256" key="1">
    <source>
        <dbReference type="ARBA" id="ARBA00004141"/>
    </source>
</evidence>
<dbReference type="GO" id="GO:0030416">
    <property type="term" value="P:methylamine metabolic process"/>
    <property type="evidence" value="ECO:0007669"/>
    <property type="project" value="InterPro"/>
</dbReference>
<organism evidence="7 8">
    <name type="scientific">Embleya hyalina</name>
    <dbReference type="NCBI Taxonomy" id="516124"/>
    <lineage>
        <taxon>Bacteria</taxon>
        <taxon>Bacillati</taxon>
        <taxon>Actinomycetota</taxon>
        <taxon>Actinomycetes</taxon>
        <taxon>Kitasatosporales</taxon>
        <taxon>Streptomycetaceae</taxon>
        <taxon>Embleya</taxon>
    </lineage>
</organism>
<evidence type="ECO:0000313" key="7">
    <source>
        <dbReference type="EMBL" id="GCD94756.1"/>
    </source>
</evidence>
<evidence type="ECO:0000259" key="6">
    <source>
        <dbReference type="Pfam" id="PF07291"/>
    </source>
</evidence>
<protein>
    <submittedName>
        <fullName evidence="7">Methylamine utilization protein MauE</fullName>
    </submittedName>
</protein>
<reference evidence="7 8" key="1">
    <citation type="submission" date="2018-12" db="EMBL/GenBank/DDBJ databases">
        <title>Draft genome sequence of Embleya hyalina NBRC 13850T.</title>
        <authorList>
            <person name="Komaki H."/>
            <person name="Hosoyama A."/>
            <person name="Kimura A."/>
            <person name="Ichikawa N."/>
            <person name="Tamura T."/>
        </authorList>
    </citation>
    <scope>NUCLEOTIDE SEQUENCE [LARGE SCALE GENOMIC DNA]</scope>
    <source>
        <strain evidence="7 8">NBRC 13850</strain>
    </source>
</reference>
<dbReference type="Proteomes" id="UP000286931">
    <property type="component" value="Unassembled WGS sequence"/>
</dbReference>
<sequence length="173" mass="17005">MGYAYVGCACLVGLVFVASAVSKFRDFAGFVASVPRLVPMPIGRARPIAVLVAGAETAVPILVAVPPLGALGFTVAAMLLLAFTVAIAGALRRGRRSSCRCFGASDAPLGARHLARNGVLLAAACAGVAAAVPGGAAASPPLAGGVIAGVAGLVGALLIITLDDIVDLFARTA</sequence>
<keyword evidence="3 5" id="KW-1133">Transmembrane helix</keyword>
<dbReference type="EMBL" id="BIFH01000016">
    <property type="protein sequence ID" value="GCD94756.1"/>
    <property type="molecule type" value="Genomic_DNA"/>
</dbReference>
<evidence type="ECO:0000256" key="5">
    <source>
        <dbReference type="SAM" id="Phobius"/>
    </source>
</evidence>
<feature type="transmembrane region" description="Helical" evidence="5">
    <location>
        <begin position="142"/>
        <end position="162"/>
    </location>
</feature>
<accession>A0A401YJH5</accession>
<proteinExistence type="predicted"/>
<dbReference type="UniPathway" id="UPA00895"/>
<evidence type="ECO:0000256" key="2">
    <source>
        <dbReference type="ARBA" id="ARBA00022692"/>
    </source>
</evidence>
<comment type="caution">
    <text evidence="7">The sequence shown here is derived from an EMBL/GenBank/DDBJ whole genome shotgun (WGS) entry which is preliminary data.</text>
</comment>
<evidence type="ECO:0000256" key="3">
    <source>
        <dbReference type="ARBA" id="ARBA00022989"/>
    </source>
</evidence>
<feature type="transmembrane region" description="Helical" evidence="5">
    <location>
        <begin position="118"/>
        <end position="136"/>
    </location>
</feature>
<feature type="domain" description="Methylamine utilisation protein MauE" evidence="6">
    <location>
        <begin position="2"/>
        <end position="129"/>
    </location>
</feature>
<dbReference type="RefSeq" id="WP_126636906.1">
    <property type="nucleotide sequence ID" value="NZ_BIFH01000016.1"/>
</dbReference>
<dbReference type="OrthoDB" id="3430313at2"/>